<gene>
    <name evidence="3" type="ORF">ACFQ0F_05035</name>
</gene>
<sequence length="262" mass="29124">MTDNNNSFDHASDNDSTERDLAPSLMAELGLGVVESLLNACIEHDELTRAQVLSREGLVVRVKSNDPALTAYLLFTAHGIEISSRSPGRASVRINGSLLSLLGVLTGQQRLDNPGRIRLWGDSEAVNWLVDLLQETNVRSVFARWLREHLNVTELWQKIRRHDPSWLSDLMPMPGMLREALSEIQGLKTALAEQEKAWAEREAAWAKQKRWDMLSMAFVLLALLATLLPGEDLSVRLGGIGQAELMAIALAVALVASRTWRK</sequence>
<reference evidence="4" key="1">
    <citation type="journal article" date="2019" name="Int. J. Syst. Evol. Microbiol.">
        <title>The Global Catalogue of Microorganisms (GCM) 10K type strain sequencing project: providing services to taxonomists for standard genome sequencing and annotation.</title>
        <authorList>
            <consortium name="The Broad Institute Genomics Platform"/>
            <consortium name="The Broad Institute Genome Sequencing Center for Infectious Disease"/>
            <person name="Wu L."/>
            <person name="Ma J."/>
        </authorList>
    </citation>
    <scope>NUCLEOTIDE SEQUENCE [LARGE SCALE GENOMIC DNA]</scope>
    <source>
        <strain evidence="4">CCUG 63419</strain>
    </source>
</reference>
<accession>A0ABW3HE71</accession>
<feature type="transmembrane region" description="Helical" evidence="1">
    <location>
        <begin position="211"/>
        <end position="229"/>
    </location>
</feature>
<keyword evidence="1" id="KW-0812">Transmembrane</keyword>
<name>A0ABW3HE71_9GAMM</name>
<dbReference type="InterPro" id="IPR003033">
    <property type="entry name" value="SCP2_sterol-bd_dom"/>
</dbReference>
<comment type="caution">
    <text evidence="3">The sequence shown here is derived from an EMBL/GenBank/DDBJ whole genome shotgun (WGS) entry which is preliminary data.</text>
</comment>
<proteinExistence type="predicted"/>
<evidence type="ECO:0000313" key="4">
    <source>
        <dbReference type="Proteomes" id="UP001597044"/>
    </source>
</evidence>
<dbReference type="RefSeq" id="WP_379069736.1">
    <property type="nucleotide sequence ID" value="NZ_JBHTIT010000001.1"/>
</dbReference>
<organism evidence="3 4">
    <name type="scientific">Paraperlucidibaca wandonensis</name>
    <dbReference type="NCBI Taxonomy" id="1268273"/>
    <lineage>
        <taxon>Bacteria</taxon>
        <taxon>Pseudomonadati</taxon>
        <taxon>Pseudomonadota</taxon>
        <taxon>Gammaproteobacteria</taxon>
        <taxon>Moraxellales</taxon>
        <taxon>Moraxellaceae</taxon>
        <taxon>Paraperlucidibaca</taxon>
    </lineage>
</organism>
<dbReference type="Pfam" id="PF02036">
    <property type="entry name" value="SCP2"/>
    <property type="match status" value="1"/>
</dbReference>
<feature type="domain" description="SCP2" evidence="2">
    <location>
        <begin position="38"/>
        <end position="133"/>
    </location>
</feature>
<dbReference type="Proteomes" id="UP001597044">
    <property type="component" value="Unassembled WGS sequence"/>
</dbReference>
<keyword evidence="1" id="KW-1133">Transmembrane helix</keyword>
<protein>
    <submittedName>
        <fullName evidence="3">SCP2 sterol-binding domain-containing protein</fullName>
    </submittedName>
</protein>
<evidence type="ECO:0000259" key="2">
    <source>
        <dbReference type="Pfam" id="PF02036"/>
    </source>
</evidence>
<evidence type="ECO:0000256" key="1">
    <source>
        <dbReference type="SAM" id="Phobius"/>
    </source>
</evidence>
<dbReference type="EMBL" id="JBHTIT010000001">
    <property type="protein sequence ID" value="MFD0949753.1"/>
    <property type="molecule type" value="Genomic_DNA"/>
</dbReference>
<feature type="transmembrane region" description="Helical" evidence="1">
    <location>
        <begin position="235"/>
        <end position="256"/>
    </location>
</feature>
<keyword evidence="4" id="KW-1185">Reference proteome</keyword>
<keyword evidence="1" id="KW-0472">Membrane</keyword>
<evidence type="ECO:0000313" key="3">
    <source>
        <dbReference type="EMBL" id="MFD0949753.1"/>
    </source>
</evidence>